<dbReference type="EMBL" id="CP036265">
    <property type="protein sequence ID" value="QDT18012.1"/>
    <property type="molecule type" value="Genomic_DNA"/>
</dbReference>
<dbReference type="GO" id="GO:0008097">
    <property type="term" value="F:5S rRNA binding"/>
    <property type="evidence" value="ECO:0007669"/>
    <property type="project" value="InterPro"/>
</dbReference>
<evidence type="ECO:0000259" key="7">
    <source>
        <dbReference type="Pfam" id="PF01386"/>
    </source>
</evidence>
<organism evidence="9 10">
    <name type="scientific">Alienimonas californiensis</name>
    <dbReference type="NCBI Taxonomy" id="2527989"/>
    <lineage>
        <taxon>Bacteria</taxon>
        <taxon>Pseudomonadati</taxon>
        <taxon>Planctomycetota</taxon>
        <taxon>Planctomycetia</taxon>
        <taxon>Planctomycetales</taxon>
        <taxon>Planctomycetaceae</taxon>
        <taxon>Alienimonas</taxon>
    </lineage>
</organism>
<comment type="similarity">
    <text evidence="5">Belongs to the bacterial ribosomal protein bL25 family. CTC subfamily.</text>
</comment>
<evidence type="ECO:0000256" key="1">
    <source>
        <dbReference type="ARBA" id="ARBA00022730"/>
    </source>
</evidence>
<dbReference type="InterPro" id="IPR020057">
    <property type="entry name" value="Ribosomal_bL25_b-dom"/>
</dbReference>
<feature type="domain" description="Large ribosomal subunit protein bL25 beta" evidence="8">
    <location>
        <begin position="99"/>
        <end position="180"/>
    </location>
</feature>
<keyword evidence="3 5" id="KW-0689">Ribosomal protein</keyword>
<evidence type="ECO:0000256" key="5">
    <source>
        <dbReference type="HAMAP-Rule" id="MF_01334"/>
    </source>
</evidence>
<feature type="compositionally biased region" description="Acidic residues" evidence="6">
    <location>
        <begin position="200"/>
        <end position="219"/>
    </location>
</feature>
<protein>
    <recommendedName>
        <fullName evidence="5">Large ribosomal subunit protein bL25</fullName>
    </recommendedName>
    <alternativeName>
        <fullName evidence="5">General stress protein CTC</fullName>
    </alternativeName>
</protein>
<gene>
    <name evidence="5 9" type="primary">rplY</name>
    <name evidence="5" type="synonym">ctc</name>
    <name evidence="9" type="ORF">CA12_41500</name>
</gene>
<accession>A0A517PF65</accession>
<evidence type="ECO:0000313" key="9">
    <source>
        <dbReference type="EMBL" id="QDT18012.1"/>
    </source>
</evidence>
<evidence type="ECO:0000256" key="3">
    <source>
        <dbReference type="ARBA" id="ARBA00022980"/>
    </source>
</evidence>
<dbReference type="SUPFAM" id="SSF50715">
    <property type="entry name" value="Ribosomal protein L25-like"/>
    <property type="match status" value="1"/>
</dbReference>
<keyword evidence="10" id="KW-1185">Reference proteome</keyword>
<keyword evidence="4 5" id="KW-0687">Ribonucleoprotein</keyword>
<dbReference type="Pfam" id="PF14693">
    <property type="entry name" value="Ribosomal_TL5_C"/>
    <property type="match status" value="1"/>
</dbReference>
<evidence type="ECO:0000256" key="6">
    <source>
        <dbReference type="SAM" id="MobiDB-lite"/>
    </source>
</evidence>
<dbReference type="InterPro" id="IPR020056">
    <property type="entry name" value="Rbsml_bL25/Gln-tRNA_synth_N"/>
</dbReference>
<evidence type="ECO:0000256" key="2">
    <source>
        <dbReference type="ARBA" id="ARBA00022884"/>
    </source>
</evidence>
<dbReference type="AlphaFoldDB" id="A0A517PF65"/>
<dbReference type="Proteomes" id="UP000318741">
    <property type="component" value="Chromosome"/>
</dbReference>
<dbReference type="RefSeq" id="WP_145360993.1">
    <property type="nucleotide sequence ID" value="NZ_CP036265.1"/>
</dbReference>
<evidence type="ECO:0000313" key="10">
    <source>
        <dbReference type="Proteomes" id="UP000318741"/>
    </source>
</evidence>
<dbReference type="InterPro" id="IPR001021">
    <property type="entry name" value="Ribosomal_bL25_long"/>
</dbReference>
<dbReference type="PANTHER" id="PTHR33284">
    <property type="entry name" value="RIBOSOMAL PROTEIN L25/GLN-TRNA SYNTHETASE, ANTI-CODON-BINDING DOMAIN-CONTAINING PROTEIN"/>
    <property type="match status" value="1"/>
</dbReference>
<dbReference type="HAMAP" id="MF_01334">
    <property type="entry name" value="Ribosomal_bL25_CTC"/>
    <property type="match status" value="1"/>
</dbReference>
<dbReference type="PANTHER" id="PTHR33284:SF1">
    <property type="entry name" value="RIBOSOMAL PROTEIN L25_GLN-TRNA SYNTHETASE, ANTI-CODON-BINDING DOMAIN-CONTAINING PROTEIN"/>
    <property type="match status" value="1"/>
</dbReference>
<dbReference type="CDD" id="cd00495">
    <property type="entry name" value="Ribosomal_L25_TL5_CTC"/>
    <property type="match status" value="1"/>
</dbReference>
<dbReference type="InterPro" id="IPR011035">
    <property type="entry name" value="Ribosomal_bL25/Gln-tRNA_synth"/>
</dbReference>
<keyword evidence="1 5" id="KW-0699">rRNA-binding</keyword>
<dbReference type="InterPro" id="IPR020930">
    <property type="entry name" value="Ribosomal_uL5_bac-type"/>
</dbReference>
<dbReference type="OrthoDB" id="9790002at2"/>
<dbReference type="GO" id="GO:0003735">
    <property type="term" value="F:structural constituent of ribosome"/>
    <property type="evidence" value="ECO:0007669"/>
    <property type="project" value="InterPro"/>
</dbReference>
<dbReference type="Gene3D" id="2.40.240.10">
    <property type="entry name" value="Ribosomal Protein L25, Chain P"/>
    <property type="match status" value="1"/>
</dbReference>
<dbReference type="Pfam" id="PF01386">
    <property type="entry name" value="Ribosomal_L25p"/>
    <property type="match status" value="1"/>
</dbReference>
<feature type="domain" description="Large ribosomal subunit protein bL25 L25" evidence="7">
    <location>
        <begin position="9"/>
        <end position="91"/>
    </location>
</feature>
<dbReference type="KEGG" id="acaf:CA12_41500"/>
<keyword evidence="2 5" id="KW-0694">RNA-binding</keyword>
<comment type="function">
    <text evidence="5">This is one of the proteins that binds to the 5S RNA in the ribosome where it forms part of the central protuberance.</text>
</comment>
<dbReference type="InterPro" id="IPR037121">
    <property type="entry name" value="Ribosomal_bL25_C"/>
</dbReference>
<dbReference type="NCBIfam" id="TIGR00731">
    <property type="entry name" value="bL25_bact_ctc"/>
    <property type="match status" value="1"/>
</dbReference>
<proteinExistence type="inferred from homology"/>
<dbReference type="GO" id="GO:0006412">
    <property type="term" value="P:translation"/>
    <property type="evidence" value="ECO:0007669"/>
    <property type="project" value="UniProtKB-UniRule"/>
</dbReference>
<evidence type="ECO:0000256" key="4">
    <source>
        <dbReference type="ARBA" id="ARBA00023274"/>
    </source>
</evidence>
<dbReference type="Gene3D" id="2.170.120.20">
    <property type="entry name" value="Ribosomal protein L25, beta domain"/>
    <property type="match status" value="1"/>
</dbReference>
<dbReference type="InterPro" id="IPR029751">
    <property type="entry name" value="Ribosomal_L25_dom"/>
</dbReference>
<dbReference type="GO" id="GO:0022625">
    <property type="term" value="C:cytosolic large ribosomal subunit"/>
    <property type="evidence" value="ECO:0007669"/>
    <property type="project" value="TreeGrafter"/>
</dbReference>
<evidence type="ECO:0000259" key="8">
    <source>
        <dbReference type="Pfam" id="PF14693"/>
    </source>
</evidence>
<name>A0A517PF65_9PLAN</name>
<comment type="subunit">
    <text evidence="5">Part of the 50S ribosomal subunit; part of the 5S rRNA/L5/L18/L25 subcomplex. Contacts the 5S rRNA. Binds to the 5S rRNA independently of L5 and L18.</text>
</comment>
<feature type="region of interest" description="Disordered" evidence="6">
    <location>
        <begin position="194"/>
        <end position="227"/>
    </location>
</feature>
<sequence>MAADPTLLAETRTRPGTAESRRLRAKGIVPGIVYGHGEGSVGIAVPAHDLRPILVSGHQVVDLKLDGNVQKSIFKAVQYDTFGQHILHFDLQRVSADEKLETDVRVVTTGIAPGSEAGGVLQHDLDSIHIRCSAVSIPDRIEVSVSELQVGDEIRVGDIVPPEGVEILTDPHDLVAHVIDAEALAARQEAAVEAATVDSLEPELVGEGDEDAPAAEDDDAPAKPEED</sequence>
<reference evidence="9 10" key="1">
    <citation type="submission" date="2019-02" db="EMBL/GenBank/DDBJ databases">
        <title>Deep-cultivation of Planctomycetes and their phenomic and genomic characterization uncovers novel biology.</title>
        <authorList>
            <person name="Wiegand S."/>
            <person name="Jogler M."/>
            <person name="Boedeker C."/>
            <person name="Pinto D."/>
            <person name="Vollmers J."/>
            <person name="Rivas-Marin E."/>
            <person name="Kohn T."/>
            <person name="Peeters S.H."/>
            <person name="Heuer A."/>
            <person name="Rast P."/>
            <person name="Oberbeckmann S."/>
            <person name="Bunk B."/>
            <person name="Jeske O."/>
            <person name="Meyerdierks A."/>
            <person name="Storesund J.E."/>
            <person name="Kallscheuer N."/>
            <person name="Luecker S."/>
            <person name="Lage O.M."/>
            <person name="Pohl T."/>
            <person name="Merkel B.J."/>
            <person name="Hornburger P."/>
            <person name="Mueller R.-W."/>
            <person name="Bruemmer F."/>
            <person name="Labrenz M."/>
            <person name="Spormann A.M."/>
            <person name="Op den Camp H."/>
            <person name="Overmann J."/>
            <person name="Amann R."/>
            <person name="Jetten M.S.M."/>
            <person name="Mascher T."/>
            <person name="Medema M.H."/>
            <person name="Devos D.P."/>
            <person name="Kaster A.-K."/>
            <person name="Ovreas L."/>
            <person name="Rohde M."/>
            <person name="Galperin M.Y."/>
            <person name="Jogler C."/>
        </authorList>
    </citation>
    <scope>NUCLEOTIDE SEQUENCE [LARGE SCALE GENOMIC DNA]</scope>
    <source>
        <strain evidence="9 10">CA12</strain>
    </source>
</reference>